<dbReference type="InterPro" id="IPR006683">
    <property type="entry name" value="Thioestr_dom"/>
</dbReference>
<dbReference type="PANTHER" id="PTHR21660:SF1">
    <property type="entry name" value="ACYL-COENZYME A THIOESTERASE 13"/>
    <property type="match status" value="1"/>
</dbReference>
<comment type="caution">
    <text evidence="4">The sequence shown here is derived from an EMBL/GenBank/DDBJ whole genome shotgun (WGS) entry which is preliminary data.</text>
</comment>
<sequence length="152" mass="16525">MSDYQGFICDPVPDHPGWLTWSITDPELFNGAVMGQLIARTESDRTVRVRMLETARHHGNAHGNLHGGVTLSLIDISFFAAVHFLLNADAASAVTLDVNTQFIGAARIGMPVDAVCEVMKETGRLVFLRGTVEQDGATTASFMGTVRKLPRK</sequence>
<dbReference type="PANTHER" id="PTHR21660">
    <property type="entry name" value="THIOESTERASE SUPERFAMILY MEMBER-RELATED"/>
    <property type="match status" value="1"/>
</dbReference>
<dbReference type="Proteomes" id="UP000561459">
    <property type="component" value="Unassembled WGS sequence"/>
</dbReference>
<dbReference type="AlphaFoldDB" id="A0A7W6C106"/>
<dbReference type="EMBL" id="JACIDY010000003">
    <property type="protein sequence ID" value="MBB3940160.1"/>
    <property type="molecule type" value="Genomic_DNA"/>
</dbReference>
<evidence type="ECO:0000313" key="5">
    <source>
        <dbReference type="Proteomes" id="UP000561459"/>
    </source>
</evidence>
<dbReference type="RefSeq" id="WP_058735986.1">
    <property type="nucleotide sequence ID" value="NZ_JACIDY010000003.1"/>
</dbReference>
<dbReference type="CDD" id="cd03443">
    <property type="entry name" value="PaaI_thioesterase"/>
    <property type="match status" value="1"/>
</dbReference>
<dbReference type="InterPro" id="IPR039298">
    <property type="entry name" value="ACOT13"/>
</dbReference>
<dbReference type="SUPFAM" id="SSF54637">
    <property type="entry name" value="Thioesterase/thiol ester dehydrase-isomerase"/>
    <property type="match status" value="1"/>
</dbReference>
<name>A0A7W6C106_9SPHN</name>
<organism evidence="4 5">
    <name type="scientific">Novosphingobium fluoreni</name>
    <dbReference type="NCBI Taxonomy" id="1391222"/>
    <lineage>
        <taxon>Bacteria</taxon>
        <taxon>Pseudomonadati</taxon>
        <taxon>Pseudomonadota</taxon>
        <taxon>Alphaproteobacteria</taxon>
        <taxon>Sphingomonadales</taxon>
        <taxon>Sphingomonadaceae</taxon>
        <taxon>Novosphingobium</taxon>
    </lineage>
</organism>
<dbReference type="Pfam" id="PF03061">
    <property type="entry name" value="4HBT"/>
    <property type="match status" value="1"/>
</dbReference>
<dbReference type="GO" id="GO:0047617">
    <property type="term" value="F:fatty acyl-CoA hydrolase activity"/>
    <property type="evidence" value="ECO:0007669"/>
    <property type="project" value="InterPro"/>
</dbReference>
<dbReference type="InterPro" id="IPR029069">
    <property type="entry name" value="HotDog_dom_sf"/>
</dbReference>
<dbReference type="InterPro" id="IPR003736">
    <property type="entry name" value="PAAI_dom"/>
</dbReference>
<gene>
    <name evidence="4" type="ORF">GGR39_001810</name>
</gene>
<protein>
    <submittedName>
        <fullName evidence="4">Uncharacterized protein (TIGR00369 family)</fullName>
    </submittedName>
</protein>
<comment type="similarity">
    <text evidence="1">Belongs to the thioesterase PaaI family.</text>
</comment>
<evidence type="ECO:0000256" key="2">
    <source>
        <dbReference type="ARBA" id="ARBA00022801"/>
    </source>
</evidence>
<dbReference type="NCBIfam" id="TIGR00369">
    <property type="entry name" value="unchar_dom_1"/>
    <property type="match status" value="1"/>
</dbReference>
<feature type="domain" description="Thioesterase" evidence="3">
    <location>
        <begin position="62"/>
        <end position="137"/>
    </location>
</feature>
<accession>A0A7W6C106</accession>
<proteinExistence type="inferred from homology"/>
<evidence type="ECO:0000313" key="4">
    <source>
        <dbReference type="EMBL" id="MBB3940160.1"/>
    </source>
</evidence>
<evidence type="ECO:0000259" key="3">
    <source>
        <dbReference type="Pfam" id="PF03061"/>
    </source>
</evidence>
<reference evidence="4 5" key="1">
    <citation type="submission" date="2020-08" db="EMBL/GenBank/DDBJ databases">
        <title>Genomic Encyclopedia of Type Strains, Phase IV (KMG-IV): sequencing the most valuable type-strain genomes for metagenomic binning, comparative biology and taxonomic classification.</title>
        <authorList>
            <person name="Goeker M."/>
        </authorList>
    </citation>
    <scope>NUCLEOTIDE SEQUENCE [LARGE SCALE GENOMIC DNA]</scope>
    <source>
        <strain evidence="4 5">DSM 27568</strain>
    </source>
</reference>
<keyword evidence="2" id="KW-0378">Hydrolase</keyword>
<dbReference type="Gene3D" id="3.10.129.10">
    <property type="entry name" value="Hotdog Thioesterase"/>
    <property type="match status" value="1"/>
</dbReference>
<evidence type="ECO:0000256" key="1">
    <source>
        <dbReference type="ARBA" id="ARBA00008324"/>
    </source>
</evidence>
<keyword evidence="5" id="KW-1185">Reference proteome</keyword>